<evidence type="ECO:0000313" key="1">
    <source>
        <dbReference type="EMBL" id="QEF96007.1"/>
    </source>
</evidence>
<gene>
    <name evidence="1" type="ORF">Mal15_00330</name>
</gene>
<protein>
    <submittedName>
        <fullName evidence="1">Uncharacterized protein</fullName>
    </submittedName>
</protein>
<accession>A0A5B9M9V1</accession>
<dbReference type="KEGG" id="smam:Mal15_00330"/>
<proteinExistence type="predicted"/>
<organism evidence="1 2">
    <name type="scientific">Stieleria maiorica</name>
    <dbReference type="NCBI Taxonomy" id="2795974"/>
    <lineage>
        <taxon>Bacteria</taxon>
        <taxon>Pseudomonadati</taxon>
        <taxon>Planctomycetota</taxon>
        <taxon>Planctomycetia</taxon>
        <taxon>Pirellulales</taxon>
        <taxon>Pirellulaceae</taxon>
        <taxon>Stieleria</taxon>
    </lineage>
</organism>
<reference evidence="1 2" key="1">
    <citation type="submission" date="2019-02" db="EMBL/GenBank/DDBJ databases">
        <title>Planctomycetal bacteria perform biofilm scaping via a novel small molecule.</title>
        <authorList>
            <person name="Jeske O."/>
            <person name="Boedeker C."/>
            <person name="Wiegand S."/>
            <person name="Breitling P."/>
            <person name="Kallscheuer N."/>
            <person name="Jogler M."/>
            <person name="Rohde M."/>
            <person name="Petersen J."/>
            <person name="Medema M.H."/>
            <person name="Surup F."/>
            <person name="Jogler C."/>
        </authorList>
    </citation>
    <scope>NUCLEOTIDE SEQUENCE [LARGE SCALE GENOMIC DNA]</scope>
    <source>
        <strain evidence="1 2">Mal15</strain>
    </source>
</reference>
<name>A0A5B9M9V1_9BACT</name>
<dbReference type="AlphaFoldDB" id="A0A5B9M9V1"/>
<dbReference type="Proteomes" id="UP000321353">
    <property type="component" value="Chromosome"/>
</dbReference>
<evidence type="ECO:0000313" key="2">
    <source>
        <dbReference type="Proteomes" id="UP000321353"/>
    </source>
</evidence>
<sequence>MEDVLARRKVLEVDRRMAVAELAKSFGPHRSHKSVRIAESLGGFRYLANSRNRPPRIAYAPAWFSTQRISVRTMTPVAPASRWGLGLSANAGPAMSM</sequence>
<dbReference type="EMBL" id="CP036264">
    <property type="protein sequence ID" value="QEF96007.1"/>
    <property type="molecule type" value="Genomic_DNA"/>
</dbReference>
<keyword evidence="2" id="KW-1185">Reference proteome</keyword>